<keyword evidence="1" id="KW-0472">Membrane</keyword>
<proteinExistence type="predicted"/>
<feature type="transmembrane region" description="Helical" evidence="1">
    <location>
        <begin position="26"/>
        <end position="43"/>
    </location>
</feature>
<evidence type="ECO:0000313" key="3">
    <source>
        <dbReference type="Proteomes" id="UP000682134"/>
    </source>
</evidence>
<dbReference type="AlphaFoldDB" id="A0A940NKF8"/>
<keyword evidence="3" id="KW-1185">Reference proteome</keyword>
<accession>A0A940NKF8</accession>
<evidence type="ECO:0000313" key="2">
    <source>
        <dbReference type="EMBL" id="MBP0723824.1"/>
    </source>
</evidence>
<gene>
    <name evidence="2" type="ORF">J5Y03_01340</name>
</gene>
<dbReference type="RefSeq" id="WP_209401619.1">
    <property type="nucleotide sequence ID" value="NZ_JAGIYQ010000001.1"/>
</dbReference>
<evidence type="ECO:0000256" key="1">
    <source>
        <dbReference type="SAM" id="Phobius"/>
    </source>
</evidence>
<comment type="caution">
    <text evidence="2">The sequence shown here is derived from an EMBL/GenBank/DDBJ whole genome shotgun (WGS) entry which is preliminary data.</text>
</comment>
<sequence>MIQIFFLLLIAILLFSLVKKTLKFVLFIVLMLIILLGIKYYVVETIIGLKLMSINETLW</sequence>
<name>A0A940NKF8_9BACI</name>
<dbReference type="Proteomes" id="UP000682134">
    <property type="component" value="Unassembled WGS sequence"/>
</dbReference>
<dbReference type="EMBL" id="JAGIYQ010000001">
    <property type="protein sequence ID" value="MBP0723824.1"/>
    <property type="molecule type" value="Genomic_DNA"/>
</dbReference>
<keyword evidence="1" id="KW-1133">Transmembrane helix</keyword>
<reference evidence="2" key="1">
    <citation type="submission" date="2021-04" db="EMBL/GenBank/DDBJ databases">
        <title>Genome seq and assembly of Bacillus sp.</title>
        <authorList>
            <person name="Chhetri G."/>
        </authorList>
    </citation>
    <scope>NUCLEOTIDE SEQUENCE</scope>
    <source>
        <strain evidence="2">RG28</strain>
    </source>
</reference>
<protein>
    <submittedName>
        <fullName evidence="2">Uncharacterized protein</fullName>
    </submittedName>
</protein>
<organism evidence="2 3">
    <name type="scientific">Gottfriedia endophytica</name>
    <dbReference type="NCBI Taxonomy" id="2820819"/>
    <lineage>
        <taxon>Bacteria</taxon>
        <taxon>Bacillati</taxon>
        <taxon>Bacillota</taxon>
        <taxon>Bacilli</taxon>
        <taxon>Bacillales</taxon>
        <taxon>Bacillaceae</taxon>
        <taxon>Gottfriedia</taxon>
    </lineage>
</organism>
<keyword evidence="1" id="KW-0812">Transmembrane</keyword>